<reference evidence="2" key="1">
    <citation type="submission" date="2022-10" db="EMBL/GenBank/DDBJ databases">
        <title>The complete genomes of actinobacterial strains from the NBC collection.</title>
        <authorList>
            <person name="Joergensen T.S."/>
            <person name="Alvarez Arevalo M."/>
            <person name="Sterndorff E.B."/>
            <person name="Faurdal D."/>
            <person name="Vuksanovic O."/>
            <person name="Mourched A.-S."/>
            <person name="Charusanti P."/>
            <person name="Shaw S."/>
            <person name="Blin K."/>
            <person name="Weber T."/>
        </authorList>
    </citation>
    <scope>NUCLEOTIDE SEQUENCE</scope>
    <source>
        <strain evidence="2">NBC_00003</strain>
    </source>
</reference>
<dbReference type="Gene3D" id="3.90.20.10">
    <property type="match status" value="1"/>
</dbReference>
<protein>
    <recommendedName>
        <fullName evidence="3">Phage protein</fullName>
    </recommendedName>
</protein>
<proteinExistence type="predicted"/>
<accession>A0AAU2V5Q7</accession>
<sequence length="256" mass="28895">MPSEVALLESRTLRADHLGRIDVLEKVKALRLLPDGLHVTTEGVAQYFVVHRDAVHSVVKRHREELSSNGMITLRGDDLRSDDVAKTATSSGASDGHPESYPQGRSHLRVFTRRAVLNIAMLLRDSEVARCVRTYLLDTEETPRTVIASDPRYDGLDLRVANLEGSMAQIGPALQELGPVLSRMSVRLESMDHRMAAMDHRMETMDRRLESVDRRLDATNRVVGAMSVRLTDLSEDVADIQRRLPHPPDPRRKRRR</sequence>
<evidence type="ECO:0000313" key="2">
    <source>
        <dbReference type="EMBL" id="WTW62697.1"/>
    </source>
</evidence>
<dbReference type="EMBL" id="CP108318">
    <property type="protein sequence ID" value="WTW62697.1"/>
    <property type="molecule type" value="Genomic_DNA"/>
</dbReference>
<name>A0AAU2V5Q7_9ACTN</name>
<dbReference type="SUPFAM" id="SSF57997">
    <property type="entry name" value="Tropomyosin"/>
    <property type="match status" value="1"/>
</dbReference>
<feature type="region of interest" description="Disordered" evidence="1">
    <location>
        <begin position="84"/>
        <end position="105"/>
    </location>
</feature>
<gene>
    <name evidence="2" type="ORF">OG549_19720</name>
</gene>
<evidence type="ECO:0000256" key="1">
    <source>
        <dbReference type="SAM" id="MobiDB-lite"/>
    </source>
</evidence>
<dbReference type="AlphaFoldDB" id="A0AAU2V5Q7"/>
<evidence type="ECO:0008006" key="3">
    <source>
        <dbReference type="Google" id="ProtNLM"/>
    </source>
</evidence>
<organism evidence="2">
    <name type="scientific">Streptomyces sp. NBC_00003</name>
    <dbReference type="NCBI Taxonomy" id="2903608"/>
    <lineage>
        <taxon>Bacteria</taxon>
        <taxon>Bacillati</taxon>
        <taxon>Actinomycetota</taxon>
        <taxon>Actinomycetes</taxon>
        <taxon>Kitasatosporales</taxon>
        <taxon>Streptomycetaceae</taxon>
        <taxon>Streptomyces</taxon>
    </lineage>
</organism>